<evidence type="ECO:0000313" key="1">
    <source>
        <dbReference type="EMBL" id="TMS19825.1"/>
    </source>
</evidence>
<dbReference type="Proteomes" id="UP000793456">
    <property type="component" value="Chromosome V"/>
</dbReference>
<gene>
    <name evidence="1" type="ORF">E3U43_004146</name>
</gene>
<comment type="caution">
    <text evidence="1">The sequence shown here is derived from an EMBL/GenBank/DDBJ whole genome shotgun (WGS) entry which is preliminary data.</text>
</comment>
<evidence type="ECO:0000313" key="2">
    <source>
        <dbReference type="Proteomes" id="UP000793456"/>
    </source>
</evidence>
<protein>
    <submittedName>
        <fullName evidence="1">Uncharacterized protein</fullName>
    </submittedName>
</protein>
<sequence>MPNQTRGLARAPVALKGARSRHLKPSDPLRHYYKLVGAGVSLHSGHGVKTRTNTHNKQPNTHALHGDETMASASVVGPHRLDSEPQLRRIKLAGSRKKTPRKLSWEKMVFRRSSGSSGESVTTEGEPGTHPLSPGPAGEMPLRGGVMPAEGCGAPAAPAAPRSPNRDRQAGSSRDGDWHAAAETRESVGAGAGHISSDCNSNVDCDSNRNTGGRRGTSLKRSGINVMPNGAVINGHKGGAHRHRDAPHGRRDTWSGDSRQRPRQSISSSGSAQGESSGPPLERVTQGRTGVVRLARTEPARREAWSIFPRGVDPRVRTERGEGHRFEAKPVTQDWCDACSRQITAQALKCQNCSYTCHLECENEVQLDCNRRDKDSEETPSSRRNHCPAAAAASQHKHFLKPSTCCSGATQVPEAISGLLSMTVNTVLTPSMTSSNSMSSGYCSLDDESEDFTFFTAKTSFFRRPKHAAKQNDAKEDEERGTKDLSEEEVRTRIEEYNTQVSENGMKLASDGSYTGFIKVHLRLNRPVTVPAVEAPGSEGSRSQTPSECQDGTDCGQSEKRTSFYLPSDCVKQLHISSLTTTREVIQGLLKKFMVLDNPRKFALYRQTAPRRTGSVPEASTV</sequence>
<accession>A0ACD3RKD7</accession>
<keyword evidence="2" id="KW-1185">Reference proteome</keyword>
<name>A0ACD3RKD7_LARCR</name>
<proteinExistence type="predicted"/>
<dbReference type="EMBL" id="CM011678">
    <property type="protein sequence ID" value="TMS19825.1"/>
    <property type="molecule type" value="Genomic_DNA"/>
</dbReference>
<reference evidence="1" key="1">
    <citation type="submission" date="2018-11" db="EMBL/GenBank/DDBJ databases">
        <title>The sequence and de novo assembly of Larimichthys crocea genome using PacBio and Hi-C technologies.</title>
        <authorList>
            <person name="Xu P."/>
            <person name="Chen B."/>
            <person name="Zhou Z."/>
            <person name="Ke Q."/>
            <person name="Wu Y."/>
            <person name="Bai H."/>
            <person name="Pu F."/>
        </authorList>
    </citation>
    <scope>NUCLEOTIDE SEQUENCE</scope>
    <source>
        <tissue evidence="1">Muscle</tissue>
    </source>
</reference>
<organism evidence="1 2">
    <name type="scientific">Larimichthys crocea</name>
    <name type="common">Large yellow croaker</name>
    <name type="synonym">Pseudosciaena crocea</name>
    <dbReference type="NCBI Taxonomy" id="215358"/>
    <lineage>
        <taxon>Eukaryota</taxon>
        <taxon>Metazoa</taxon>
        <taxon>Chordata</taxon>
        <taxon>Craniata</taxon>
        <taxon>Vertebrata</taxon>
        <taxon>Euteleostomi</taxon>
        <taxon>Actinopterygii</taxon>
        <taxon>Neopterygii</taxon>
        <taxon>Teleostei</taxon>
        <taxon>Neoteleostei</taxon>
        <taxon>Acanthomorphata</taxon>
        <taxon>Eupercaria</taxon>
        <taxon>Sciaenidae</taxon>
        <taxon>Larimichthys</taxon>
    </lineage>
</organism>